<feature type="compositionally biased region" description="Pro residues" evidence="2">
    <location>
        <begin position="827"/>
        <end position="836"/>
    </location>
</feature>
<evidence type="ECO:0000313" key="5">
    <source>
        <dbReference type="EMBL" id="SON55540.1"/>
    </source>
</evidence>
<proteinExistence type="predicted"/>
<feature type="transmembrane region" description="Helical" evidence="3">
    <location>
        <begin position="464"/>
        <end position="489"/>
    </location>
</feature>
<feature type="transmembrane region" description="Helical" evidence="3">
    <location>
        <begin position="554"/>
        <end position="575"/>
    </location>
</feature>
<evidence type="ECO:0000256" key="1">
    <source>
        <dbReference type="ARBA" id="ARBA00022612"/>
    </source>
</evidence>
<evidence type="ECO:0000259" key="4">
    <source>
        <dbReference type="Pfam" id="PF10145"/>
    </source>
</evidence>
<sequence>MILTSELIVSLIDQVTAPARAAAASVGRLKDAAKSNAEQMAAMRGSMIGAVAGAAALATAMVAPVHSALAFESAMADVKKVVNFETPQAFADMKKQVLDLSTELPMTATGIADIVAAAGQAGMADRELAQFAEMAAKVGIAFDISAGQAGESLAKIKTALDLSVDETGKLADAINYLSNTSASSAPDILDFMRRVGSQGKQYGFTAAQTAAIGSAMIAAGAQADVAGTSFANVGRALARGANATKSQRKAFAAIGLDAKKVAKSLQVDAVGTLNDVIERIRALPKHLQASTISSLFGDEARAIAPLIENADLLKKSLGAVADEASYLGSAQAEYETRAATAGNAIQLLRNIVEKLSISIGTALLPAIVDVVKAISPYISALADLAIAHPVAVQAIVALVGGLVALKIASIAARFAFLALKGGMLDLAIVGARAAGAMTLLGGPLKLLAAPLTMLVGSVRAARTALVGFAASARIVGIAGASQIALAGLGQGFVGLVNPIGLVRVALVALRLALITTGIGALVVGLAAAGVWIYNNWSGLAAMFTGIGDAIAEKFPALGAAFQPLISAISAIWDTLSSLFGKVQMSDQEWRDMGRRWMTNLLDGLIANVEAVLAWFRDLPSRILATIGSIDIASLVSWPSMPDWLGGGGGGDGATPPATGEQPAKKGKPWRTKGTVSNAATAANDNAGIAGARAAGGAVRAGLNYLVGERGPELVTPTRDGFVHSATDTARMIREKIAGLVGAGRETLSGMLGTSNADAAPNGPTVPDIAGAMARQMAQVSSVANDNAAAAGRGMMDAVQAMRGKLADLAAPFAGGRAPASVASALAPAPPSQPPGQPGAAQGQQAGDRTITIGTIIIKTEGQADARSIANDLKRELEERLAGIQTDTGWAVA</sequence>
<evidence type="ECO:0000256" key="2">
    <source>
        <dbReference type="SAM" id="MobiDB-lite"/>
    </source>
</evidence>
<keyword evidence="1" id="KW-1188">Viral release from host cell</keyword>
<dbReference type="RefSeq" id="WP_099556039.1">
    <property type="nucleotide sequence ID" value="NZ_LT960614.1"/>
</dbReference>
<feature type="domain" description="Phage tail tape measure protein" evidence="4">
    <location>
        <begin position="95"/>
        <end position="297"/>
    </location>
</feature>
<reference evidence="6" key="1">
    <citation type="submission" date="2017-09" db="EMBL/GenBank/DDBJ databases">
        <title>Genome sequence of Nannocystis excedens DSM 71.</title>
        <authorList>
            <person name="Blom J."/>
        </authorList>
    </citation>
    <scope>NUCLEOTIDE SEQUENCE [LARGE SCALE GENOMIC DNA]</scope>
    <source>
        <strain evidence="6">type strain: E19</strain>
    </source>
</reference>
<dbReference type="Proteomes" id="UP000223606">
    <property type="component" value="Chromosome 1"/>
</dbReference>
<dbReference type="KEGG" id="hdi:HDIA_1999"/>
<dbReference type="PANTHER" id="PTHR37813:SF1">
    <property type="entry name" value="FELS-2 PROPHAGE PROTEIN"/>
    <property type="match status" value="1"/>
</dbReference>
<organism evidence="5 6">
    <name type="scientific">Hartmannibacter diazotrophicus</name>
    <dbReference type="NCBI Taxonomy" id="1482074"/>
    <lineage>
        <taxon>Bacteria</taxon>
        <taxon>Pseudomonadati</taxon>
        <taxon>Pseudomonadota</taxon>
        <taxon>Alphaproteobacteria</taxon>
        <taxon>Hyphomicrobiales</taxon>
        <taxon>Pleomorphomonadaceae</taxon>
        <taxon>Hartmannibacter</taxon>
    </lineage>
</organism>
<feature type="transmembrane region" description="Helical" evidence="3">
    <location>
        <begin position="501"/>
        <end position="534"/>
    </location>
</feature>
<gene>
    <name evidence="5" type="ORF">HDIA_1999</name>
</gene>
<name>A0A2C9D5S5_9HYPH</name>
<keyword evidence="3" id="KW-0472">Membrane</keyword>
<dbReference type="NCBIfam" id="TIGR01760">
    <property type="entry name" value="tape_meas_TP901"/>
    <property type="match status" value="1"/>
</dbReference>
<dbReference type="AlphaFoldDB" id="A0A2C9D5S5"/>
<feature type="transmembrane region" description="Helical" evidence="3">
    <location>
        <begin position="390"/>
        <end position="412"/>
    </location>
</feature>
<feature type="region of interest" description="Disordered" evidence="2">
    <location>
        <begin position="821"/>
        <end position="845"/>
    </location>
</feature>
<accession>A0A2C9D5S5</accession>
<dbReference type="EMBL" id="LT960614">
    <property type="protein sequence ID" value="SON55540.1"/>
    <property type="molecule type" value="Genomic_DNA"/>
</dbReference>
<dbReference type="PANTHER" id="PTHR37813">
    <property type="entry name" value="FELS-2 PROPHAGE PROTEIN"/>
    <property type="match status" value="1"/>
</dbReference>
<dbReference type="InterPro" id="IPR010090">
    <property type="entry name" value="Phage_tape_meas"/>
</dbReference>
<keyword evidence="3" id="KW-1133">Transmembrane helix</keyword>
<protein>
    <submittedName>
        <fullName evidence="5">Phage tail tape measure protein, TP901 family, core region</fullName>
    </submittedName>
</protein>
<feature type="transmembrane region" description="Helical" evidence="3">
    <location>
        <begin position="47"/>
        <end position="71"/>
    </location>
</feature>
<keyword evidence="6" id="KW-1185">Reference proteome</keyword>
<evidence type="ECO:0000256" key="3">
    <source>
        <dbReference type="SAM" id="Phobius"/>
    </source>
</evidence>
<dbReference type="OrthoDB" id="8429573at2"/>
<feature type="region of interest" description="Disordered" evidence="2">
    <location>
        <begin position="645"/>
        <end position="673"/>
    </location>
</feature>
<dbReference type="Pfam" id="PF10145">
    <property type="entry name" value="PhageMin_Tail"/>
    <property type="match status" value="1"/>
</dbReference>
<evidence type="ECO:0000313" key="6">
    <source>
        <dbReference type="Proteomes" id="UP000223606"/>
    </source>
</evidence>
<keyword evidence="3" id="KW-0812">Transmembrane</keyword>